<reference evidence="2 3" key="1">
    <citation type="submission" date="2023-10" db="EMBL/GenBank/DDBJ databases">
        <title>Saccharopolyspora sp. nov., isolated from mangrove soil.</title>
        <authorList>
            <person name="Lu Y."/>
            <person name="Liu W."/>
        </authorList>
    </citation>
    <scope>NUCLEOTIDE SEQUENCE [LARGE SCALE GENOMIC DNA]</scope>
    <source>
        <strain evidence="2 3">S2-29</strain>
    </source>
</reference>
<name>A0ABU6AH78_9PSEU</name>
<organism evidence="2 3">
    <name type="scientific">Saccharopolyspora mangrovi</name>
    <dbReference type="NCBI Taxonomy" id="3082379"/>
    <lineage>
        <taxon>Bacteria</taxon>
        <taxon>Bacillati</taxon>
        <taxon>Actinomycetota</taxon>
        <taxon>Actinomycetes</taxon>
        <taxon>Pseudonocardiales</taxon>
        <taxon>Pseudonocardiaceae</taxon>
        <taxon>Saccharopolyspora</taxon>
    </lineage>
</organism>
<sequence>MQRLVLRQSALPTGDRVVHPAQRGRQSRLVQHRLGEQRKPHPAPGGVGQHVTDQLRGDVHDQVGEAAVVRRVPVVRVLRVERHHHALRAGALSAPAAEGLRADLGAAERVRLVGVQVVAVVFEVRAHHLHRHSRRAPVGDPLLAHAPIVPAPPER</sequence>
<feature type="region of interest" description="Disordered" evidence="1">
    <location>
        <begin position="1"/>
        <end position="29"/>
    </location>
</feature>
<evidence type="ECO:0000313" key="3">
    <source>
        <dbReference type="Proteomes" id="UP001327093"/>
    </source>
</evidence>
<keyword evidence="3" id="KW-1185">Reference proteome</keyword>
<comment type="caution">
    <text evidence="2">The sequence shown here is derived from an EMBL/GenBank/DDBJ whole genome shotgun (WGS) entry which is preliminary data.</text>
</comment>
<evidence type="ECO:0000256" key="1">
    <source>
        <dbReference type="SAM" id="MobiDB-lite"/>
    </source>
</evidence>
<accession>A0ABU6AH78</accession>
<proteinExistence type="predicted"/>
<dbReference type="Proteomes" id="UP001327093">
    <property type="component" value="Unassembled WGS sequence"/>
</dbReference>
<gene>
    <name evidence="2" type="ORF">R4I43_25680</name>
</gene>
<evidence type="ECO:0000313" key="2">
    <source>
        <dbReference type="EMBL" id="MEB3370798.1"/>
    </source>
</evidence>
<protein>
    <submittedName>
        <fullName evidence="2">Uncharacterized protein</fullName>
    </submittedName>
</protein>
<dbReference type="EMBL" id="JAWLNX010000022">
    <property type="protein sequence ID" value="MEB3370798.1"/>
    <property type="molecule type" value="Genomic_DNA"/>
</dbReference>